<feature type="domain" description="N-acetyltransferase" evidence="2">
    <location>
        <begin position="5"/>
        <end position="163"/>
    </location>
</feature>
<dbReference type="PROSITE" id="PS51186">
    <property type="entry name" value="GNAT"/>
    <property type="match status" value="1"/>
</dbReference>
<gene>
    <name evidence="3" type="ORF">DIT68_08110</name>
</gene>
<keyword evidence="1 3" id="KW-0808">Transferase</keyword>
<evidence type="ECO:0000313" key="4">
    <source>
        <dbReference type="Proteomes" id="UP000245370"/>
    </source>
</evidence>
<dbReference type="InterPro" id="IPR050769">
    <property type="entry name" value="NAT_camello-type"/>
</dbReference>
<dbReference type="GO" id="GO:0008080">
    <property type="term" value="F:N-acetyltransferase activity"/>
    <property type="evidence" value="ECO:0007669"/>
    <property type="project" value="InterPro"/>
</dbReference>
<dbReference type="EMBL" id="QFRJ01000005">
    <property type="protein sequence ID" value="PWH85593.1"/>
    <property type="molecule type" value="Genomic_DNA"/>
</dbReference>
<evidence type="ECO:0000256" key="1">
    <source>
        <dbReference type="ARBA" id="ARBA00022679"/>
    </source>
</evidence>
<evidence type="ECO:0000313" key="3">
    <source>
        <dbReference type="EMBL" id="PWH85593.1"/>
    </source>
</evidence>
<organism evidence="3 4">
    <name type="scientific">Brumimicrobium oceani</name>
    <dbReference type="NCBI Taxonomy" id="2100725"/>
    <lineage>
        <taxon>Bacteria</taxon>
        <taxon>Pseudomonadati</taxon>
        <taxon>Bacteroidota</taxon>
        <taxon>Flavobacteriia</taxon>
        <taxon>Flavobacteriales</taxon>
        <taxon>Crocinitomicaceae</taxon>
        <taxon>Brumimicrobium</taxon>
    </lineage>
</organism>
<name>A0A2U2XCU7_9FLAO</name>
<dbReference type="Pfam" id="PF00583">
    <property type="entry name" value="Acetyltransf_1"/>
    <property type="match status" value="1"/>
</dbReference>
<dbReference type="AlphaFoldDB" id="A0A2U2XCU7"/>
<dbReference type="Gene3D" id="3.40.630.30">
    <property type="match status" value="1"/>
</dbReference>
<reference evidence="3 4" key="2">
    <citation type="submission" date="2018-05" db="EMBL/GenBank/DDBJ databases">
        <authorList>
            <person name="Lanie J.A."/>
            <person name="Ng W.-L."/>
            <person name="Kazmierczak K.M."/>
            <person name="Andrzejewski T.M."/>
            <person name="Davidsen T.M."/>
            <person name="Wayne K.J."/>
            <person name="Tettelin H."/>
            <person name="Glass J.I."/>
            <person name="Rusch D."/>
            <person name="Podicherti R."/>
            <person name="Tsui H.-C.T."/>
            <person name="Winkler M.E."/>
        </authorList>
    </citation>
    <scope>NUCLEOTIDE SEQUENCE [LARGE SCALE GENOMIC DNA]</scope>
    <source>
        <strain evidence="3 4">C305</strain>
    </source>
</reference>
<dbReference type="Proteomes" id="UP000245370">
    <property type="component" value="Unassembled WGS sequence"/>
</dbReference>
<protein>
    <submittedName>
        <fullName evidence="3">GNAT family N-acetyltransferase</fullName>
    </submittedName>
</protein>
<evidence type="ECO:0000259" key="2">
    <source>
        <dbReference type="PROSITE" id="PS51186"/>
    </source>
</evidence>
<reference evidence="3 4" key="1">
    <citation type="submission" date="2018-05" db="EMBL/GenBank/DDBJ databases">
        <title>Brumimicrobium oceani sp. nov., isolated from coastal sediment.</title>
        <authorList>
            <person name="Kou Y."/>
        </authorList>
    </citation>
    <scope>NUCLEOTIDE SEQUENCE [LARGE SCALE GENOMIC DNA]</scope>
    <source>
        <strain evidence="3 4">C305</strain>
    </source>
</reference>
<dbReference type="OrthoDB" id="5419426at2"/>
<dbReference type="InterPro" id="IPR000182">
    <property type="entry name" value="GNAT_dom"/>
</dbReference>
<dbReference type="CDD" id="cd04301">
    <property type="entry name" value="NAT_SF"/>
    <property type="match status" value="1"/>
</dbReference>
<keyword evidence="4" id="KW-1185">Reference proteome</keyword>
<dbReference type="PANTHER" id="PTHR13947">
    <property type="entry name" value="GNAT FAMILY N-ACETYLTRANSFERASE"/>
    <property type="match status" value="1"/>
</dbReference>
<dbReference type="SUPFAM" id="SSF55729">
    <property type="entry name" value="Acyl-CoA N-acyltransferases (Nat)"/>
    <property type="match status" value="1"/>
</dbReference>
<dbReference type="PANTHER" id="PTHR13947:SF37">
    <property type="entry name" value="LD18367P"/>
    <property type="match status" value="1"/>
</dbReference>
<comment type="caution">
    <text evidence="3">The sequence shown here is derived from an EMBL/GenBank/DDBJ whole genome shotgun (WGS) entry which is preliminary data.</text>
</comment>
<accession>A0A2U2XCU7</accession>
<proteinExistence type="predicted"/>
<dbReference type="RefSeq" id="WP_109359299.1">
    <property type="nucleotide sequence ID" value="NZ_QFRJ01000005.1"/>
</dbReference>
<sequence>MSENLIIREIQPSDNPTIAKIIRTALEEYDEAKPGTVYTDPTTDELYETFFSVPKSEYFIAEINGEVIGGSGIYPTKNLPIGYAELVKIYLKSEYRGQGIGKQLMNKCIAYAKEQGYTHLYLESFPSLKEAIVLYEKIGFERVEKPLGDSGHFACDVWMVMGI</sequence>
<dbReference type="InterPro" id="IPR016181">
    <property type="entry name" value="Acyl_CoA_acyltransferase"/>
</dbReference>